<comment type="caution">
    <text evidence="9">The sequence shown here is derived from an EMBL/GenBank/DDBJ whole genome shotgun (WGS) entry which is preliminary data.</text>
</comment>
<evidence type="ECO:0000313" key="9">
    <source>
        <dbReference type="EMBL" id="CAG7821130.1"/>
    </source>
</evidence>
<protein>
    <recommendedName>
        <fullName evidence="8">Peptidase S1 domain-containing protein</fullName>
    </recommendedName>
</protein>
<reference evidence="9" key="1">
    <citation type="submission" date="2021-06" db="EMBL/GenBank/DDBJ databases">
        <authorList>
            <person name="Hodson N. C."/>
            <person name="Mongue J. A."/>
            <person name="Jaron S. K."/>
        </authorList>
    </citation>
    <scope>NUCLEOTIDE SEQUENCE</scope>
</reference>
<comment type="subcellular location">
    <subcellularLocation>
        <location evidence="1">Secreted</location>
        <location evidence="1">Extracellular space</location>
    </subcellularLocation>
</comment>
<evidence type="ECO:0000256" key="1">
    <source>
        <dbReference type="ARBA" id="ARBA00004239"/>
    </source>
</evidence>
<dbReference type="InterPro" id="IPR001254">
    <property type="entry name" value="Trypsin_dom"/>
</dbReference>
<dbReference type="PANTHER" id="PTHR24252:SF7">
    <property type="entry name" value="HYALIN"/>
    <property type="match status" value="1"/>
</dbReference>
<dbReference type="InterPro" id="IPR033116">
    <property type="entry name" value="TRYPSIN_SER"/>
</dbReference>
<dbReference type="PROSITE" id="PS00135">
    <property type="entry name" value="TRYPSIN_SER"/>
    <property type="match status" value="1"/>
</dbReference>
<feature type="domain" description="Peptidase S1" evidence="8">
    <location>
        <begin position="140"/>
        <end position="392"/>
    </location>
</feature>
<evidence type="ECO:0000256" key="4">
    <source>
        <dbReference type="ARBA" id="ARBA00022825"/>
    </source>
</evidence>
<evidence type="ECO:0000256" key="6">
    <source>
        <dbReference type="RuleBase" id="RU363034"/>
    </source>
</evidence>
<dbReference type="SMART" id="SM00020">
    <property type="entry name" value="Tryp_SPc"/>
    <property type="match status" value="1"/>
</dbReference>
<keyword evidence="3 6" id="KW-0378">Hydrolase</keyword>
<evidence type="ECO:0000256" key="2">
    <source>
        <dbReference type="ARBA" id="ARBA00022670"/>
    </source>
</evidence>
<evidence type="ECO:0000259" key="8">
    <source>
        <dbReference type="PROSITE" id="PS50240"/>
    </source>
</evidence>
<organism evidence="9 10">
    <name type="scientific">Allacma fusca</name>
    <dbReference type="NCBI Taxonomy" id="39272"/>
    <lineage>
        <taxon>Eukaryota</taxon>
        <taxon>Metazoa</taxon>
        <taxon>Ecdysozoa</taxon>
        <taxon>Arthropoda</taxon>
        <taxon>Hexapoda</taxon>
        <taxon>Collembola</taxon>
        <taxon>Symphypleona</taxon>
        <taxon>Sminthuridae</taxon>
        <taxon>Allacma</taxon>
    </lineage>
</organism>
<keyword evidence="4 6" id="KW-0720">Serine protease</keyword>
<name>A0A8J2KTL7_9HEXA</name>
<dbReference type="GO" id="GO:0005576">
    <property type="term" value="C:extracellular region"/>
    <property type="evidence" value="ECO:0007669"/>
    <property type="project" value="UniProtKB-SubCell"/>
</dbReference>
<dbReference type="CDD" id="cd00190">
    <property type="entry name" value="Tryp_SPc"/>
    <property type="match status" value="1"/>
</dbReference>
<dbReference type="Pfam" id="PF00089">
    <property type="entry name" value="Trypsin"/>
    <property type="match status" value="1"/>
</dbReference>
<dbReference type="AlphaFoldDB" id="A0A8J2KTL7"/>
<gene>
    <name evidence="9" type="ORF">AFUS01_LOCUS31485</name>
</gene>
<keyword evidence="7" id="KW-0732">Signal</keyword>
<evidence type="ECO:0000313" key="10">
    <source>
        <dbReference type="Proteomes" id="UP000708208"/>
    </source>
</evidence>
<dbReference type="PROSITE" id="PS50240">
    <property type="entry name" value="TRYPSIN_DOM"/>
    <property type="match status" value="1"/>
</dbReference>
<keyword evidence="2 6" id="KW-0645">Protease</keyword>
<sequence length="394" mass="43017">MKIALIFVFAIAIASTAVLAQEYYAADTSPGVSAIAVVPASQIELASTENHRDARYFGRFGGFRGGYRGGYRGGFRGGFRGGYRGGFRGGFGGFRGGFGGYRYGGFRYGGFGRSVARIAAAKIMVVAPTAEIPVGIETKIINGMEAPPHSHPHQVSLQLMHPKTKNWYHFCGGSILDRKTILTAAHCVKGFERLQCRVAVGDHDIAKVEGSEQAFNYSPHENFYHPLFSLEKIDWDYAILKLQTPIEFTDKVQPIKLPEEGTYPDKDCWSSGWGSVRGDGQFSYPSVLQHVPTPLVDHKTCMENYMTIEHNITERVICAGGLASSSTMNNGTEVYEGICQGDSGGPLVCKDDQGVKRLVGVSSFSTNPCAQEFPAGYAQVSKALLWISTFMERE</sequence>
<dbReference type="Proteomes" id="UP000708208">
    <property type="component" value="Unassembled WGS sequence"/>
</dbReference>
<keyword evidence="10" id="KW-1185">Reference proteome</keyword>
<evidence type="ECO:0000256" key="3">
    <source>
        <dbReference type="ARBA" id="ARBA00022801"/>
    </source>
</evidence>
<feature type="chain" id="PRO_5035295330" description="Peptidase S1 domain-containing protein" evidence="7">
    <location>
        <begin position="21"/>
        <end position="394"/>
    </location>
</feature>
<proteinExistence type="predicted"/>
<keyword evidence="5" id="KW-1015">Disulfide bond</keyword>
<dbReference type="PROSITE" id="PS00134">
    <property type="entry name" value="TRYPSIN_HIS"/>
    <property type="match status" value="1"/>
</dbReference>
<dbReference type="GO" id="GO:0004252">
    <property type="term" value="F:serine-type endopeptidase activity"/>
    <property type="evidence" value="ECO:0007669"/>
    <property type="project" value="InterPro"/>
</dbReference>
<dbReference type="FunFam" id="2.40.10.10:FF:000068">
    <property type="entry name" value="transmembrane protease serine 2"/>
    <property type="match status" value="1"/>
</dbReference>
<dbReference type="GO" id="GO:0006508">
    <property type="term" value="P:proteolysis"/>
    <property type="evidence" value="ECO:0007669"/>
    <property type="project" value="UniProtKB-KW"/>
</dbReference>
<dbReference type="PANTHER" id="PTHR24252">
    <property type="entry name" value="ACROSIN-RELATED"/>
    <property type="match status" value="1"/>
</dbReference>
<dbReference type="OrthoDB" id="10061449at2759"/>
<evidence type="ECO:0000256" key="5">
    <source>
        <dbReference type="ARBA" id="ARBA00023157"/>
    </source>
</evidence>
<feature type="signal peptide" evidence="7">
    <location>
        <begin position="1"/>
        <end position="20"/>
    </location>
</feature>
<dbReference type="FunFam" id="2.40.10.10:FF:000036">
    <property type="entry name" value="Trypsin beta"/>
    <property type="match status" value="1"/>
</dbReference>
<dbReference type="InterPro" id="IPR018114">
    <property type="entry name" value="TRYPSIN_HIS"/>
</dbReference>
<accession>A0A8J2KTL7</accession>
<dbReference type="EMBL" id="CAJVCH010501141">
    <property type="protein sequence ID" value="CAG7821130.1"/>
    <property type="molecule type" value="Genomic_DNA"/>
</dbReference>
<evidence type="ECO:0000256" key="7">
    <source>
        <dbReference type="SAM" id="SignalP"/>
    </source>
</evidence>